<reference evidence="1" key="2">
    <citation type="submission" date="2020-11" db="EMBL/GenBank/DDBJ databases">
        <authorList>
            <person name="McCartney M.A."/>
            <person name="Auch B."/>
            <person name="Kono T."/>
            <person name="Mallez S."/>
            <person name="Becker A."/>
            <person name="Gohl D.M."/>
            <person name="Silverstein K.A.T."/>
            <person name="Koren S."/>
            <person name="Bechman K.B."/>
            <person name="Herman A."/>
            <person name="Abrahante J.E."/>
            <person name="Garbe J."/>
        </authorList>
    </citation>
    <scope>NUCLEOTIDE SEQUENCE</scope>
    <source>
        <strain evidence="1">Duluth1</strain>
        <tissue evidence="1">Whole animal</tissue>
    </source>
</reference>
<dbReference type="EMBL" id="JAIWYP010000005">
    <property type="protein sequence ID" value="KAH3824923.1"/>
    <property type="molecule type" value="Genomic_DNA"/>
</dbReference>
<gene>
    <name evidence="1" type="ORF">DPMN_126783</name>
</gene>
<keyword evidence="2" id="KW-1185">Reference proteome</keyword>
<sequence length="143" mass="15565">MGESLDDWSDRVLTLATKAFRDLPSTYATQQAVARFCQGLSNKEASKHVSLQVPTSMGDAMNRIKMHSYVLAACASVPLGGPKGKAEDPRQIHAMNIESSPLGAKRVSCRQTGPGGGETRGRRGAFVPIRREFCRERSDTGVW</sequence>
<comment type="caution">
    <text evidence="1">The sequence shown here is derived from an EMBL/GenBank/DDBJ whole genome shotgun (WGS) entry which is preliminary data.</text>
</comment>
<dbReference type="AlphaFoldDB" id="A0A9D4H010"/>
<evidence type="ECO:0000313" key="1">
    <source>
        <dbReference type="EMBL" id="KAH3824923.1"/>
    </source>
</evidence>
<dbReference type="Proteomes" id="UP000828390">
    <property type="component" value="Unassembled WGS sequence"/>
</dbReference>
<evidence type="ECO:0000313" key="2">
    <source>
        <dbReference type="Proteomes" id="UP000828390"/>
    </source>
</evidence>
<organism evidence="1 2">
    <name type="scientific">Dreissena polymorpha</name>
    <name type="common">Zebra mussel</name>
    <name type="synonym">Mytilus polymorpha</name>
    <dbReference type="NCBI Taxonomy" id="45954"/>
    <lineage>
        <taxon>Eukaryota</taxon>
        <taxon>Metazoa</taxon>
        <taxon>Spiralia</taxon>
        <taxon>Lophotrochozoa</taxon>
        <taxon>Mollusca</taxon>
        <taxon>Bivalvia</taxon>
        <taxon>Autobranchia</taxon>
        <taxon>Heteroconchia</taxon>
        <taxon>Euheterodonta</taxon>
        <taxon>Imparidentia</taxon>
        <taxon>Neoheterodontei</taxon>
        <taxon>Myida</taxon>
        <taxon>Dreissenoidea</taxon>
        <taxon>Dreissenidae</taxon>
        <taxon>Dreissena</taxon>
    </lineage>
</organism>
<accession>A0A9D4H010</accession>
<name>A0A9D4H010_DREPO</name>
<reference evidence="1" key="1">
    <citation type="journal article" date="2019" name="bioRxiv">
        <title>The Genome of the Zebra Mussel, Dreissena polymorpha: A Resource for Invasive Species Research.</title>
        <authorList>
            <person name="McCartney M.A."/>
            <person name="Auch B."/>
            <person name="Kono T."/>
            <person name="Mallez S."/>
            <person name="Zhang Y."/>
            <person name="Obille A."/>
            <person name="Becker A."/>
            <person name="Abrahante J.E."/>
            <person name="Garbe J."/>
            <person name="Badalamenti J.P."/>
            <person name="Herman A."/>
            <person name="Mangelson H."/>
            <person name="Liachko I."/>
            <person name="Sullivan S."/>
            <person name="Sone E.D."/>
            <person name="Koren S."/>
            <person name="Silverstein K.A.T."/>
            <person name="Beckman K.B."/>
            <person name="Gohl D.M."/>
        </authorList>
    </citation>
    <scope>NUCLEOTIDE SEQUENCE</scope>
    <source>
        <strain evidence="1">Duluth1</strain>
        <tissue evidence="1">Whole animal</tissue>
    </source>
</reference>
<proteinExistence type="predicted"/>
<protein>
    <submittedName>
        <fullName evidence="1">Uncharacterized protein</fullName>
    </submittedName>
</protein>